<accession>A0ABM3DCF9</accession>
<feature type="compositionally biased region" description="Low complexity" evidence="8">
    <location>
        <begin position="254"/>
        <end position="264"/>
    </location>
</feature>
<dbReference type="InterPro" id="IPR027816">
    <property type="entry name" value="MAJIN"/>
</dbReference>
<keyword evidence="4" id="KW-0372">Hormone</keyword>
<gene>
    <name evidence="10" type="primary">LOC106578061</name>
</gene>
<dbReference type="PROSITE" id="PS50277">
    <property type="entry name" value="GLYCO_HORMONE_ALPHA_3"/>
    <property type="match status" value="1"/>
</dbReference>
<evidence type="ECO:0000256" key="2">
    <source>
        <dbReference type="ARBA" id="ARBA00009128"/>
    </source>
</evidence>
<feature type="region of interest" description="Disordered" evidence="8">
    <location>
        <begin position="236"/>
        <end position="292"/>
    </location>
</feature>
<dbReference type="Pfam" id="PF15077">
    <property type="entry name" value="MAJIN"/>
    <property type="match status" value="1"/>
</dbReference>
<sequence length="445" mass="50069">MKRWPIREEKDARRRELVPHRDASPDASRSGDRFRCCDWLGFENCGCPESVNYVWTMPIQSFSFPLPETRFFQAGQHVYKFKIRGGNNCSEVKVMGEEFVNRELENAIRTVLANLDCLQPFTTTHFTVYPYKSKWKRVSKFKFEKMSGEKLSAYPYLVTVYLENNTHPEMCVEACWTPVWFMVQVRAGEGPLLPASKTGPPHWGTLTPQRRDCLIMQGPQSRIYHELLRPGEMEAKNGDGKAGCVVSDNQTPQSTVEGSVTGGSEVSGGHGEEEVHPGAVEEGDPEDLDPDLDPKSHVRPGLLARLVRPLSSVVMCQWVTFSLCVVMLLLCPISFSYEGLSPGPGCHLYRFNVTIRSDQRGTCKGTHVVYACVGYCESSAFPSRYSVLVASNFTHNITSASQCCTISKDAKIKVRLDCPRGRHHDDIEILTAQACRCDMCRKSRY</sequence>
<evidence type="ECO:0000256" key="5">
    <source>
        <dbReference type="ARBA" id="ARBA00023157"/>
    </source>
</evidence>
<dbReference type="Proteomes" id="UP001652741">
    <property type="component" value="Chromosome ssa18"/>
</dbReference>
<dbReference type="InterPro" id="IPR029034">
    <property type="entry name" value="Cystine-knot_cytokine"/>
</dbReference>
<dbReference type="PANTHER" id="PTHR31129:SF2">
    <property type="entry name" value="GLYCOPROTEIN HORMONE ALPHA-2"/>
    <property type="match status" value="1"/>
</dbReference>
<dbReference type="RefSeq" id="XP_045556495.1">
    <property type="nucleotide sequence ID" value="XM_045700539.1"/>
</dbReference>
<dbReference type="SUPFAM" id="SSF57501">
    <property type="entry name" value="Cystine-knot cytokines"/>
    <property type="match status" value="1"/>
</dbReference>
<keyword evidence="6" id="KW-0325">Glycoprotein</keyword>
<evidence type="ECO:0000313" key="10">
    <source>
        <dbReference type="RefSeq" id="XP_045556495.1"/>
    </source>
</evidence>
<keyword evidence="9" id="KW-1185">Reference proteome</keyword>
<dbReference type="PANTHER" id="PTHR31129">
    <property type="entry name" value="GLYCOPROTEIN HORMONE ALPHA-2"/>
    <property type="match status" value="1"/>
</dbReference>
<keyword evidence="5" id="KW-1015">Disulfide bond</keyword>
<comment type="similarity">
    <text evidence="2">Belongs to the glycoprotein hormones subunit alpha family.</text>
</comment>
<keyword evidence="3" id="KW-0964">Secreted</keyword>
<dbReference type="GeneID" id="106578061"/>
<evidence type="ECO:0000256" key="4">
    <source>
        <dbReference type="ARBA" id="ARBA00022702"/>
    </source>
</evidence>
<evidence type="ECO:0000256" key="8">
    <source>
        <dbReference type="SAM" id="MobiDB-lite"/>
    </source>
</evidence>
<organism evidence="9 10">
    <name type="scientific">Salmo salar</name>
    <name type="common">Atlantic salmon</name>
    <dbReference type="NCBI Taxonomy" id="8030"/>
    <lineage>
        <taxon>Eukaryota</taxon>
        <taxon>Metazoa</taxon>
        <taxon>Chordata</taxon>
        <taxon>Craniata</taxon>
        <taxon>Vertebrata</taxon>
        <taxon>Euteleostomi</taxon>
        <taxon>Actinopterygii</taxon>
        <taxon>Neopterygii</taxon>
        <taxon>Teleostei</taxon>
        <taxon>Protacanthopterygii</taxon>
        <taxon>Salmoniformes</taxon>
        <taxon>Salmonidae</taxon>
        <taxon>Salmoninae</taxon>
        <taxon>Salmo</taxon>
    </lineage>
</organism>
<evidence type="ECO:0000256" key="6">
    <source>
        <dbReference type="ARBA" id="ARBA00023180"/>
    </source>
</evidence>
<evidence type="ECO:0000313" key="9">
    <source>
        <dbReference type="Proteomes" id="UP001652741"/>
    </source>
</evidence>
<reference evidence="10" key="1">
    <citation type="submission" date="2025-08" db="UniProtKB">
        <authorList>
            <consortium name="RefSeq"/>
        </authorList>
    </citation>
    <scope>IDENTIFICATION</scope>
</reference>
<proteinExistence type="inferred from homology"/>
<name>A0ABM3DCF9_SALSA</name>
<dbReference type="Gene3D" id="2.10.90.10">
    <property type="entry name" value="Cystine-knot cytokines"/>
    <property type="match status" value="1"/>
</dbReference>
<dbReference type="InterPro" id="IPR052680">
    <property type="entry name" value="Glyco_Hormone_Alpha"/>
</dbReference>
<feature type="compositionally biased region" description="Acidic residues" evidence="8">
    <location>
        <begin position="281"/>
        <end position="291"/>
    </location>
</feature>
<evidence type="ECO:0000256" key="3">
    <source>
        <dbReference type="ARBA" id="ARBA00022525"/>
    </source>
</evidence>
<evidence type="ECO:0000256" key="7">
    <source>
        <dbReference type="ARBA" id="ARBA00032529"/>
    </source>
</evidence>
<evidence type="ECO:0000256" key="1">
    <source>
        <dbReference type="ARBA" id="ARBA00004613"/>
    </source>
</evidence>
<comment type="subcellular location">
    <subcellularLocation>
        <location evidence="1">Secreted</location>
    </subcellularLocation>
</comment>
<dbReference type="InterPro" id="IPR000476">
    <property type="entry name" value="Glyco_hormone"/>
</dbReference>
<protein>
    <recommendedName>
        <fullName evidence="7">GTH-alpha</fullName>
    </recommendedName>
</protein>